<evidence type="ECO:0008006" key="5">
    <source>
        <dbReference type="Google" id="ProtNLM"/>
    </source>
</evidence>
<sequence length="152" mass="15478">MLDTFRRWLAEEPVVVLPDPPAPVIPGEGTYQNNSAFVTVTGTWSTLTGGGDSGGAIGSSNSAGASATLRFTGTGVSWVSRLTASSGINEMLVDGVVVASVDRYSATTHSGVTVWSSGALPAGQHTVTLRRGSTRNPAATGATLILDAFVVV</sequence>
<dbReference type="EMBL" id="PSUL01000018">
    <property type="protein sequence ID" value="PPF13807.1"/>
    <property type="molecule type" value="Genomic_DNA"/>
</dbReference>
<evidence type="ECO:0000313" key="1">
    <source>
        <dbReference type="EMBL" id="PPF13807.1"/>
    </source>
</evidence>
<dbReference type="GeneID" id="49821625"/>
<evidence type="ECO:0000313" key="4">
    <source>
        <dbReference type="Proteomes" id="UP000239698"/>
    </source>
</evidence>
<dbReference type="AlphaFoldDB" id="A0ABD6W8Z6"/>
<name>A0ABD6W8Z6_RATRA</name>
<gene>
    <name evidence="1" type="ORF">C5C04_08980</name>
    <name evidence="2" type="ORF">C5C40_14125</name>
</gene>
<comment type="caution">
    <text evidence="1">The sequence shown here is derived from an EMBL/GenBank/DDBJ whole genome shotgun (WGS) entry which is preliminary data.</text>
</comment>
<evidence type="ECO:0000313" key="2">
    <source>
        <dbReference type="EMBL" id="PPH73121.1"/>
    </source>
</evidence>
<dbReference type="RefSeq" id="WP_097166834.1">
    <property type="nucleotide sequence ID" value="NZ_CP028129.1"/>
</dbReference>
<dbReference type="Gene3D" id="2.60.120.260">
    <property type="entry name" value="Galactose-binding domain-like"/>
    <property type="match status" value="1"/>
</dbReference>
<dbReference type="KEGG" id="rry:C1O28_14190"/>
<organism evidence="1 3">
    <name type="scientific">Rathayibacter rathayi</name>
    <name type="common">Corynebacterium rathayi</name>
    <dbReference type="NCBI Taxonomy" id="33887"/>
    <lineage>
        <taxon>Bacteria</taxon>
        <taxon>Bacillati</taxon>
        <taxon>Actinomycetota</taxon>
        <taxon>Actinomycetes</taxon>
        <taxon>Micrococcales</taxon>
        <taxon>Microbacteriaceae</taxon>
        <taxon>Rathayibacter</taxon>
    </lineage>
</organism>
<proteinExistence type="predicted"/>
<evidence type="ECO:0000313" key="3">
    <source>
        <dbReference type="Proteomes" id="UP000237881"/>
    </source>
</evidence>
<dbReference type="Proteomes" id="UP000239698">
    <property type="component" value="Unassembled WGS sequence"/>
</dbReference>
<reference evidence="3 4" key="1">
    <citation type="submission" date="2018-02" db="EMBL/GenBank/DDBJ databases">
        <title>Bacteriophage NCPPB3778 and a type I-E CRISPR drive the evolution of the US Biological Select Agent, Rathayibacter toxicus.</title>
        <authorList>
            <person name="Davis E.W.II."/>
            <person name="Tabima J.F."/>
            <person name="Weisberg A.J."/>
            <person name="Lopes L.D."/>
            <person name="Wiseman M.S."/>
            <person name="Wiseman M.S."/>
            <person name="Pupko T."/>
            <person name="Belcher M.S."/>
            <person name="Sechler A.J."/>
            <person name="Tancos M.A."/>
            <person name="Schroeder B.K."/>
            <person name="Murray T.D."/>
            <person name="Luster D.G."/>
            <person name="Schneider W.L."/>
            <person name="Rogers E."/>
            <person name="Andreote F.D."/>
            <person name="Grunwald N.J."/>
            <person name="Putnam M.L."/>
            <person name="Chang J.H."/>
        </authorList>
    </citation>
    <scope>NUCLEOTIDE SEQUENCE [LARGE SCALE GENOMIC DNA]</scope>
    <source>
        <strain evidence="2 4">AY1D6</strain>
        <strain evidence="1 3">AY1I9</strain>
    </source>
</reference>
<protein>
    <recommendedName>
        <fullName evidence="5">Carbohydrate esterase 2 N-terminal domain-containing protein</fullName>
    </recommendedName>
</protein>
<accession>A0ABD6W8Z6</accession>
<dbReference type="Proteomes" id="UP000237881">
    <property type="component" value="Unassembled WGS sequence"/>
</dbReference>
<dbReference type="EMBL" id="PSVT01000045">
    <property type="protein sequence ID" value="PPH73121.1"/>
    <property type="molecule type" value="Genomic_DNA"/>
</dbReference>
<keyword evidence="4" id="KW-1185">Reference proteome</keyword>